<sequence length="33" mass="3557">MPRIATPSTELAGKKAGAKWSRVAPRGQQPRLP</sequence>
<dbReference type="Proteomes" id="UP000278962">
    <property type="component" value="Unassembled WGS sequence"/>
</dbReference>
<proteinExistence type="predicted"/>
<dbReference type="EMBL" id="RBIL01000001">
    <property type="protein sequence ID" value="RKQ91866.1"/>
    <property type="molecule type" value="Genomic_DNA"/>
</dbReference>
<evidence type="ECO:0000313" key="2">
    <source>
        <dbReference type="EMBL" id="RKQ91866.1"/>
    </source>
</evidence>
<keyword evidence="3" id="KW-1185">Reference proteome</keyword>
<evidence type="ECO:0000313" key="3">
    <source>
        <dbReference type="Proteomes" id="UP000278962"/>
    </source>
</evidence>
<feature type="region of interest" description="Disordered" evidence="1">
    <location>
        <begin position="1"/>
        <end position="33"/>
    </location>
</feature>
<organism evidence="2 3">
    <name type="scientific">Solirubrobacter pauli</name>
    <dbReference type="NCBI Taxonomy" id="166793"/>
    <lineage>
        <taxon>Bacteria</taxon>
        <taxon>Bacillati</taxon>
        <taxon>Actinomycetota</taxon>
        <taxon>Thermoleophilia</taxon>
        <taxon>Solirubrobacterales</taxon>
        <taxon>Solirubrobacteraceae</taxon>
        <taxon>Solirubrobacter</taxon>
    </lineage>
</organism>
<evidence type="ECO:0000256" key="1">
    <source>
        <dbReference type="SAM" id="MobiDB-lite"/>
    </source>
</evidence>
<protein>
    <submittedName>
        <fullName evidence="2">Uncharacterized protein</fullName>
    </submittedName>
</protein>
<name>A0A660LBU5_9ACTN</name>
<gene>
    <name evidence="2" type="ORF">C8N24_1699</name>
</gene>
<reference evidence="2 3" key="1">
    <citation type="submission" date="2018-10" db="EMBL/GenBank/DDBJ databases">
        <title>Genomic Encyclopedia of Archaeal and Bacterial Type Strains, Phase II (KMG-II): from individual species to whole genera.</title>
        <authorList>
            <person name="Goeker M."/>
        </authorList>
    </citation>
    <scope>NUCLEOTIDE SEQUENCE [LARGE SCALE GENOMIC DNA]</scope>
    <source>
        <strain evidence="2 3">DSM 14954</strain>
    </source>
</reference>
<comment type="caution">
    <text evidence="2">The sequence shown here is derived from an EMBL/GenBank/DDBJ whole genome shotgun (WGS) entry which is preliminary data.</text>
</comment>
<accession>A0A660LBU5</accession>
<dbReference type="AlphaFoldDB" id="A0A660LBU5"/>